<keyword evidence="7 14" id="KW-0418">Kinase</keyword>
<evidence type="ECO:0000256" key="10">
    <source>
        <dbReference type="ARBA" id="ARBA00023098"/>
    </source>
</evidence>
<dbReference type="InterPro" id="IPR017438">
    <property type="entry name" value="ATP-NAD_kinase_N"/>
</dbReference>
<keyword evidence="10" id="KW-0443">Lipid metabolism</keyword>
<evidence type="ECO:0000259" key="13">
    <source>
        <dbReference type="PROSITE" id="PS50146"/>
    </source>
</evidence>
<dbReference type="Pfam" id="PF19279">
    <property type="entry name" value="YegS_C"/>
    <property type="match status" value="1"/>
</dbReference>
<dbReference type="InterPro" id="IPR050187">
    <property type="entry name" value="Lipid_Phosphate_FormReg"/>
</dbReference>
<evidence type="ECO:0000256" key="3">
    <source>
        <dbReference type="ARBA" id="ARBA00022516"/>
    </source>
</evidence>
<keyword evidence="8" id="KW-0067">ATP-binding</keyword>
<evidence type="ECO:0000256" key="7">
    <source>
        <dbReference type="ARBA" id="ARBA00022777"/>
    </source>
</evidence>
<reference evidence="14 15" key="1">
    <citation type="submission" date="2024-11" db="EMBL/GenBank/DDBJ databases">
        <authorList>
            <person name="Heng Y.C."/>
            <person name="Lim A.C.H."/>
            <person name="Lee J.K.Y."/>
            <person name="Kittelmann S."/>
        </authorList>
    </citation>
    <scope>NUCLEOTIDE SEQUENCE [LARGE SCALE GENOMIC DNA]</scope>
    <source>
        <strain evidence="14 15">WILCCON 0185</strain>
    </source>
</reference>
<keyword evidence="15" id="KW-1185">Reference proteome</keyword>
<evidence type="ECO:0000256" key="4">
    <source>
        <dbReference type="ARBA" id="ARBA00022679"/>
    </source>
</evidence>
<evidence type="ECO:0000256" key="8">
    <source>
        <dbReference type="ARBA" id="ARBA00022840"/>
    </source>
</evidence>
<organism evidence="14 15">
    <name type="scientific">Candidatus Clostridium stratigraminis</name>
    <dbReference type="NCBI Taxonomy" id="3381661"/>
    <lineage>
        <taxon>Bacteria</taxon>
        <taxon>Bacillati</taxon>
        <taxon>Bacillota</taxon>
        <taxon>Clostridia</taxon>
        <taxon>Eubacteriales</taxon>
        <taxon>Clostridiaceae</taxon>
        <taxon>Clostridium</taxon>
    </lineage>
</organism>
<accession>A0ABW8T218</accession>
<evidence type="ECO:0000256" key="12">
    <source>
        <dbReference type="ARBA" id="ARBA00023264"/>
    </source>
</evidence>
<keyword evidence="4" id="KW-0808">Transferase</keyword>
<keyword evidence="11" id="KW-0594">Phospholipid biosynthesis</keyword>
<comment type="cofactor">
    <cofactor evidence="1">
        <name>Mg(2+)</name>
        <dbReference type="ChEBI" id="CHEBI:18420"/>
    </cofactor>
</comment>
<keyword evidence="9" id="KW-0460">Magnesium</keyword>
<dbReference type="InterPro" id="IPR016064">
    <property type="entry name" value="NAD/diacylglycerol_kinase_sf"/>
</dbReference>
<dbReference type="NCBIfam" id="NF009605">
    <property type="entry name" value="PRK13059.1"/>
    <property type="match status" value="1"/>
</dbReference>
<evidence type="ECO:0000256" key="11">
    <source>
        <dbReference type="ARBA" id="ARBA00023209"/>
    </source>
</evidence>
<dbReference type="PANTHER" id="PTHR12358">
    <property type="entry name" value="SPHINGOSINE KINASE"/>
    <property type="match status" value="1"/>
</dbReference>
<dbReference type="EMBL" id="JBJHZZ010000002">
    <property type="protein sequence ID" value="MFL0246528.1"/>
    <property type="molecule type" value="Genomic_DNA"/>
</dbReference>
<dbReference type="Gene3D" id="2.60.200.40">
    <property type="match status" value="1"/>
</dbReference>
<dbReference type="PANTHER" id="PTHR12358:SF106">
    <property type="entry name" value="LIPID KINASE YEGS"/>
    <property type="match status" value="1"/>
</dbReference>
<evidence type="ECO:0000256" key="2">
    <source>
        <dbReference type="ARBA" id="ARBA00005983"/>
    </source>
</evidence>
<proteinExistence type="inferred from homology"/>
<evidence type="ECO:0000256" key="5">
    <source>
        <dbReference type="ARBA" id="ARBA00022723"/>
    </source>
</evidence>
<keyword evidence="6" id="KW-0547">Nucleotide-binding</keyword>
<dbReference type="NCBIfam" id="TIGR00147">
    <property type="entry name" value="YegS/Rv2252/BmrU family lipid kinase"/>
    <property type="match status" value="1"/>
</dbReference>
<gene>
    <name evidence="14" type="ORF">ACJDUG_06065</name>
</gene>
<keyword evidence="5" id="KW-0479">Metal-binding</keyword>
<sequence length="298" mass="33882">MKKVKFIYNPLSGENTIISDLDKVIDIHQKYNYTVIPYRISDHCELSKAFEDIEEDYKYILIAGGDGTVDSVVNEMKRLNINLPIGILPVGTANDFAKFLCIPQEVDKACEQILNSTPRKLDIGRVNDKYFVNVASTGLFTDISQKTSVNLKNTLGKLAYYVKSLEQLPNFKKLKIRVKSKEVKYDGDMYLMLIFNGQTAGNLKFAYKAEVDDGYLDIIIIKPNMIKDMIALFIKMLRGEHLEDPNNLIYFKTKKLQVECYEDIVTDIDGERGPDFPLTIECIKGGIKVLGFKNTNCD</sequence>
<dbReference type="Gene3D" id="3.40.50.10330">
    <property type="entry name" value="Probable inorganic polyphosphate/atp-NAD kinase, domain 1"/>
    <property type="match status" value="1"/>
</dbReference>
<dbReference type="InterPro" id="IPR005218">
    <property type="entry name" value="Diacylglycerol/lipid_kinase"/>
</dbReference>
<comment type="similarity">
    <text evidence="2">Belongs to the diacylglycerol/lipid kinase family.</text>
</comment>
<dbReference type="InterPro" id="IPR001206">
    <property type="entry name" value="Diacylglycerol_kinase_cat_dom"/>
</dbReference>
<evidence type="ECO:0000256" key="6">
    <source>
        <dbReference type="ARBA" id="ARBA00022741"/>
    </source>
</evidence>
<dbReference type="PROSITE" id="PS50146">
    <property type="entry name" value="DAGK"/>
    <property type="match status" value="1"/>
</dbReference>
<evidence type="ECO:0000313" key="15">
    <source>
        <dbReference type="Proteomes" id="UP001623591"/>
    </source>
</evidence>
<evidence type="ECO:0000256" key="1">
    <source>
        <dbReference type="ARBA" id="ARBA00001946"/>
    </source>
</evidence>
<dbReference type="InterPro" id="IPR045540">
    <property type="entry name" value="YegS/DAGK_C"/>
</dbReference>
<dbReference type="SMART" id="SM00046">
    <property type="entry name" value="DAGKc"/>
    <property type="match status" value="1"/>
</dbReference>
<name>A0ABW8T218_9CLOT</name>
<dbReference type="SUPFAM" id="SSF111331">
    <property type="entry name" value="NAD kinase/diacylglycerol kinase-like"/>
    <property type="match status" value="1"/>
</dbReference>
<dbReference type="RefSeq" id="WP_406768993.1">
    <property type="nucleotide sequence ID" value="NZ_JBJHZZ010000002.1"/>
</dbReference>
<evidence type="ECO:0000256" key="9">
    <source>
        <dbReference type="ARBA" id="ARBA00022842"/>
    </source>
</evidence>
<dbReference type="Proteomes" id="UP001623591">
    <property type="component" value="Unassembled WGS sequence"/>
</dbReference>
<feature type="domain" description="DAGKc" evidence="13">
    <location>
        <begin position="1"/>
        <end position="130"/>
    </location>
</feature>
<evidence type="ECO:0000313" key="14">
    <source>
        <dbReference type="EMBL" id="MFL0246528.1"/>
    </source>
</evidence>
<comment type="caution">
    <text evidence="14">The sequence shown here is derived from an EMBL/GenBank/DDBJ whole genome shotgun (WGS) entry which is preliminary data.</text>
</comment>
<dbReference type="Pfam" id="PF00781">
    <property type="entry name" value="DAGK_cat"/>
    <property type="match status" value="1"/>
</dbReference>
<protein>
    <submittedName>
        <fullName evidence="14">YegS/Rv2252/BmrU family lipid kinase</fullName>
    </submittedName>
</protein>
<keyword evidence="12" id="KW-1208">Phospholipid metabolism</keyword>
<keyword evidence="3" id="KW-0444">Lipid biosynthesis</keyword>
<dbReference type="GO" id="GO:0016301">
    <property type="term" value="F:kinase activity"/>
    <property type="evidence" value="ECO:0007669"/>
    <property type="project" value="UniProtKB-KW"/>
</dbReference>